<dbReference type="RefSeq" id="WP_209489272.1">
    <property type="nucleotide sequence ID" value="NZ_JAGGLC010000001.1"/>
</dbReference>
<gene>
    <name evidence="2" type="ORF">J2753_000031</name>
</gene>
<feature type="region of interest" description="Disordered" evidence="1">
    <location>
        <begin position="127"/>
        <end position="146"/>
    </location>
</feature>
<comment type="caution">
    <text evidence="2">The sequence shown here is derived from an EMBL/GenBank/DDBJ whole genome shotgun (WGS) entry which is preliminary data.</text>
</comment>
<organism evidence="2 3">
    <name type="scientific">Halolamina salifodinae</name>
    <dbReference type="NCBI Taxonomy" id="1202767"/>
    <lineage>
        <taxon>Archaea</taxon>
        <taxon>Methanobacteriati</taxon>
        <taxon>Methanobacteriota</taxon>
        <taxon>Stenosarchaea group</taxon>
        <taxon>Halobacteria</taxon>
        <taxon>Halobacteriales</taxon>
        <taxon>Haloferacaceae</taxon>
    </lineage>
</organism>
<proteinExistence type="predicted"/>
<dbReference type="OrthoDB" id="201100at2157"/>
<dbReference type="Proteomes" id="UP000823736">
    <property type="component" value="Unassembled WGS sequence"/>
</dbReference>
<keyword evidence="3" id="KW-1185">Reference proteome</keyword>
<evidence type="ECO:0000313" key="2">
    <source>
        <dbReference type="EMBL" id="MBP1985558.1"/>
    </source>
</evidence>
<reference evidence="2" key="1">
    <citation type="submission" date="2021-03" db="EMBL/GenBank/DDBJ databases">
        <title>Genomic Encyclopedia of Type Strains, Phase IV (KMG-IV): sequencing the most valuable type-strain genomes for metagenomic binning, comparative biology and taxonomic classification.</title>
        <authorList>
            <person name="Goeker M."/>
        </authorList>
    </citation>
    <scope>NUCLEOTIDE SEQUENCE</scope>
    <source>
        <strain evidence="2">DSM 26232</strain>
    </source>
</reference>
<name>A0A8T4GW80_9EURY</name>
<accession>A0A8T4GW80</accession>
<sequence>MRTVETPDGERYLLLSTSDGTARLRNPKTGAERTIDADSVDTVTESPLSVAAGGVPEPVRRTMTAVHDERALGVLVTLVDDGPTAVVDLLSYSGLCESDFNGLFGELRAAGLVAEAEIAGERGYEATETAEKAVERLRPRDGDDGA</sequence>
<dbReference type="Pfam" id="PF24037">
    <property type="entry name" value="DUF7346"/>
    <property type="match status" value="1"/>
</dbReference>
<dbReference type="EMBL" id="JAGGLC010000001">
    <property type="protein sequence ID" value="MBP1985558.1"/>
    <property type="molecule type" value="Genomic_DNA"/>
</dbReference>
<dbReference type="AlphaFoldDB" id="A0A8T4GW80"/>
<protein>
    <submittedName>
        <fullName evidence="2">WD40 repeat protein</fullName>
    </submittedName>
</protein>
<dbReference type="InterPro" id="IPR055770">
    <property type="entry name" value="DUF7346"/>
</dbReference>
<evidence type="ECO:0000313" key="3">
    <source>
        <dbReference type="Proteomes" id="UP000823736"/>
    </source>
</evidence>
<evidence type="ECO:0000256" key="1">
    <source>
        <dbReference type="SAM" id="MobiDB-lite"/>
    </source>
</evidence>